<feature type="domain" description="Yip1" evidence="7">
    <location>
        <begin position="83"/>
        <end position="239"/>
    </location>
</feature>
<accession>A0AAX4K6N6</accession>
<evidence type="ECO:0000259" key="7">
    <source>
        <dbReference type="Pfam" id="PF04893"/>
    </source>
</evidence>
<dbReference type="PANTHER" id="PTHR12822">
    <property type="entry name" value="PROTEIN YIPF"/>
    <property type="match status" value="1"/>
</dbReference>
<keyword evidence="4 6" id="KW-1133">Transmembrane helix</keyword>
<proteinExistence type="inferred from homology"/>
<evidence type="ECO:0000256" key="4">
    <source>
        <dbReference type="ARBA" id="ARBA00022989"/>
    </source>
</evidence>
<dbReference type="GeneID" id="91098054"/>
<evidence type="ECO:0000256" key="6">
    <source>
        <dbReference type="RuleBase" id="RU361264"/>
    </source>
</evidence>
<evidence type="ECO:0000313" key="8">
    <source>
        <dbReference type="EMBL" id="WWC92428.1"/>
    </source>
</evidence>
<evidence type="ECO:0000256" key="5">
    <source>
        <dbReference type="ARBA" id="ARBA00023136"/>
    </source>
</evidence>
<dbReference type="InterPro" id="IPR039765">
    <property type="entry name" value="Yip5/YIPF1/YIPF2"/>
</dbReference>
<dbReference type="EMBL" id="CP144107">
    <property type="protein sequence ID" value="WWC92428.1"/>
    <property type="molecule type" value="Genomic_DNA"/>
</dbReference>
<dbReference type="GO" id="GO:0016192">
    <property type="term" value="P:vesicle-mediated transport"/>
    <property type="evidence" value="ECO:0007669"/>
    <property type="project" value="InterPro"/>
</dbReference>
<protein>
    <recommendedName>
        <fullName evidence="6">Protein YIP</fullName>
    </recommendedName>
</protein>
<comment type="subcellular location">
    <subcellularLocation>
        <location evidence="6">Golgi apparatus membrane</location>
        <topology evidence="6">Multi-pass membrane protein</topology>
    </subcellularLocation>
    <subcellularLocation>
        <location evidence="1">Membrane</location>
        <topology evidence="1">Multi-pass membrane protein</topology>
    </subcellularLocation>
</comment>
<feature type="transmembrane region" description="Helical" evidence="6">
    <location>
        <begin position="169"/>
        <end position="186"/>
    </location>
</feature>
<keyword evidence="3 6" id="KW-0812">Transmembrane</keyword>
<dbReference type="Proteomes" id="UP001355207">
    <property type="component" value="Chromosome 10"/>
</dbReference>
<reference evidence="8 9" key="1">
    <citation type="submission" date="2024-01" db="EMBL/GenBank/DDBJ databases">
        <title>Comparative genomics of Cryptococcus and Kwoniella reveals pathogenesis evolution and contrasting modes of karyotype evolution via chromosome fusion or intercentromeric recombination.</title>
        <authorList>
            <person name="Coelho M.A."/>
            <person name="David-Palma M."/>
            <person name="Shea T."/>
            <person name="Bowers K."/>
            <person name="McGinley-Smith S."/>
            <person name="Mohammad A.W."/>
            <person name="Gnirke A."/>
            <person name="Yurkov A.M."/>
            <person name="Nowrousian M."/>
            <person name="Sun S."/>
            <person name="Cuomo C.A."/>
            <person name="Heitman J."/>
        </authorList>
    </citation>
    <scope>NUCLEOTIDE SEQUENCE [LARGE SCALE GENOMIC DNA]</scope>
    <source>
        <strain evidence="8 9">CBS 6074</strain>
    </source>
</reference>
<dbReference type="GO" id="GO:0031267">
    <property type="term" value="F:small GTPase binding"/>
    <property type="evidence" value="ECO:0007669"/>
    <property type="project" value="InterPro"/>
</dbReference>
<sequence>MSQGEYAVVDVDDEINDQGNGLEFKTFLPTENNSRRATSPTPPEVPYSPFNIAYYQTYFDVDTNTVLKRVGMAMIPRPGFITENCDGQIDLYGPFWTLTTLILILYITSTLISSITQYLSTSHAESNLPLLSTSISLIYFYGLGVPTLLWGITRWLSVGEWSLIESLGLYGYSMSIYIPISLLCLIPVGILRWVLIFAAAGSSGYFLVQNIYPVLASADNKMVRLLIIGVAVLHGGAALAIKVLFFSNSSIGPDPIPISDPML</sequence>
<dbReference type="GO" id="GO:0000139">
    <property type="term" value="C:Golgi membrane"/>
    <property type="evidence" value="ECO:0007669"/>
    <property type="project" value="UniProtKB-SubCell"/>
</dbReference>
<feature type="transmembrane region" description="Helical" evidence="6">
    <location>
        <begin position="95"/>
        <end position="116"/>
    </location>
</feature>
<evidence type="ECO:0000256" key="2">
    <source>
        <dbReference type="ARBA" id="ARBA00010596"/>
    </source>
</evidence>
<keyword evidence="9" id="KW-1185">Reference proteome</keyword>
<dbReference type="Pfam" id="PF04893">
    <property type="entry name" value="Yip1"/>
    <property type="match status" value="1"/>
</dbReference>
<keyword evidence="5 6" id="KW-0472">Membrane</keyword>
<feature type="transmembrane region" description="Helical" evidence="6">
    <location>
        <begin position="224"/>
        <end position="245"/>
    </location>
</feature>
<gene>
    <name evidence="8" type="ORF">L201_007385</name>
</gene>
<evidence type="ECO:0000256" key="1">
    <source>
        <dbReference type="ARBA" id="ARBA00004141"/>
    </source>
</evidence>
<evidence type="ECO:0000256" key="3">
    <source>
        <dbReference type="ARBA" id="ARBA00022692"/>
    </source>
</evidence>
<comment type="similarity">
    <text evidence="2 6">Belongs to the YIP1 family.</text>
</comment>
<dbReference type="RefSeq" id="XP_066079190.1">
    <property type="nucleotide sequence ID" value="XM_066223093.1"/>
</dbReference>
<dbReference type="AlphaFoldDB" id="A0AAX4K6N6"/>
<name>A0AAX4K6N6_9TREE</name>
<feature type="transmembrane region" description="Helical" evidence="6">
    <location>
        <begin position="128"/>
        <end position="149"/>
    </location>
</feature>
<feature type="transmembrane region" description="Helical" evidence="6">
    <location>
        <begin position="193"/>
        <end position="212"/>
    </location>
</feature>
<dbReference type="InterPro" id="IPR006977">
    <property type="entry name" value="Yip1_dom"/>
</dbReference>
<dbReference type="PANTHER" id="PTHR12822:SF2">
    <property type="entry name" value="PROTEIN YIPF"/>
    <property type="match status" value="1"/>
</dbReference>
<organism evidence="8 9">
    <name type="scientific">Kwoniella dendrophila CBS 6074</name>
    <dbReference type="NCBI Taxonomy" id="1295534"/>
    <lineage>
        <taxon>Eukaryota</taxon>
        <taxon>Fungi</taxon>
        <taxon>Dikarya</taxon>
        <taxon>Basidiomycota</taxon>
        <taxon>Agaricomycotina</taxon>
        <taxon>Tremellomycetes</taxon>
        <taxon>Tremellales</taxon>
        <taxon>Cryptococcaceae</taxon>
        <taxon>Kwoniella</taxon>
    </lineage>
</organism>
<evidence type="ECO:0000313" key="9">
    <source>
        <dbReference type="Proteomes" id="UP001355207"/>
    </source>
</evidence>